<keyword evidence="3" id="KW-0863">Zinc-finger</keyword>
<feature type="compositionally biased region" description="Basic and acidic residues" evidence="5">
    <location>
        <begin position="177"/>
        <end position="188"/>
    </location>
</feature>
<dbReference type="GO" id="GO:0006974">
    <property type="term" value="P:DNA damage response"/>
    <property type="evidence" value="ECO:0007669"/>
    <property type="project" value="TreeGrafter"/>
</dbReference>
<dbReference type="Gene3D" id="2.30.30.30">
    <property type="match status" value="1"/>
</dbReference>
<dbReference type="SMART" id="SM01253">
    <property type="entry name" value="Kin17_mid"/>
    <property type="match status" value="1"/>
</dbReference>
<dbReference type="FunFam" id="1.10.10.2030:FF:000001">
    <property type="entry name" value="DNA/RNA-binding protein KIN17, putative"/>
    <property type="match status" value="1"/>
</dbReference>
<evidence type="ECO:0000256" key="4">
    <source>
        <dbReference type="ARBA" id="ARBA00022833"/>
    </source>
</evidence>
<dbReference type="Proteomes" id="UP000288716">
    <property type="component" value="Unassembled WGS sequence"/>
</dbReference>
<dbReference type="STRING" id="299467.A0A443SI34"/>
<organism evidence="7 8">
    <name type="scientific">Leptotrombidium deliense</name>
    <dbReference type="NCBI Taxonomy" id="299467"/>
    <lineage>
        <taxon>Eukaryota</taxon>
        <taxon>Metazoa</taxon>
        <taxon>Ecdysozoa</taxon>
        <taxon>Arthropoda</taxon>
        <taxon>Chelicerata</taxon>
        <taxon>Arachnida</taxon>
        <taxon>Acari</taxon>
        <taxon>Acariformes</taxon>
        <taxon>Trombidiformes</taxon>
        <taxon>Prostigmata</taxon>
        <taxon>Anystina</taxon>
        <taxon>Parasitengona</taxon>
        <taxon>Trombiculoidea</taxon>
        <taxon>Trombiculidae</taxon>
        <taxon>Leptotrombidium</taxon>
    </lineage>
</organism>
<dbReference type="AlphaFoldDB" id="A0A443SI34"/>
<dbReference type="InterPro" id="IPR037321">
    <property type="entry name" value="KIN17-like"/>
</dbReference>
<dbReference type="SUPFAM" id="SSF57667">
    <property type="entry name" value="beta-beta-alpha zinc fingers"/>
    <property type="match status" value="1"/>
</dbReference>
<name>A0A443SI34_9ACAR</name>
<dbReference type="Pfam" id="PF10357">
    <property type="entry name" value="WH_KIN17"/>
    <property type="match status" value="1"/>
</dbReference>
<dbReference type="InterPro" id="IPR041330">
    <property type="entry name" value="KN17_SH3"/>
</dbReference>
<dbReference type="InterPro" id="IPR019447">
    <property type="entry name" value="DNA/RNA-bd_Kin17_WH-like_dom"/>
</dbReference>
<dbReference type="InterPro" id="IPR013087">
    <property type="entry name" value="Znf_C2H2_type"/>
</dbReference>
<keyword evidence="4" id="KW-0862">Zinc</keyword>
<feature type="domain" description="C2H2-type" evidence="6">
    <location>
        <begin position="28"/>
        <end position="50"/>
    </location>
</feature>
<evidence type="ECO:0000256" key="3">
    <source>
        <dbReference type="ARBA" id="ARBA00022771"/>
    </source>
</evidence>
<dbReference type="InterPro" id="IPR056767">
    <property type="entry name" value="C2H2-Znf_KIN17"/>
</dbReference>
<dbReference type="VEuPathDB" id="VectorBase:LDEU004895"/>
<proteinExistence type="inferred from homology"/>
<evidence type="ECO:0000313" key="8">
    <source>
        <dbReference type="Proteomes" id="UP000288716"/>
    </source>
</evidence>
<keyword evidence="2" id="KW-0479">Metal-binding</keyword>
<dbReference type="GO" id="GO:0008270">
    <property type="term" value="F:zinc ion binding"/>
    <property type="evidence" value="ECO:0007669"/>
    <property type="project" value="UniProtKB-KW"/>
</dbReference>
<dbReference type="InterPro" id="IPR038254">
    <property type="entry name" value="KIN17_WH-like_sf"/>
</dbReference>
<dbReference type="EMBL" id="NCKV01002227">
    <property type="protein sequence ID" value="RWS27145.1"/>
    <property type="molecule type" value="Genomic_DNA"/>
</dbReference>
<dbReference type="GO" id="GO:0005634">
    <property type="term" value="C:nucleus"/>
    <property type="evidence" value="ECO:0007669"/>
    <property type="project" value="TreeGrafter"/>
</dbReference>
<dbReference type="Pfam" id="PF18131">
    <property type="entry name" value="KN17_SH3"/>
    <property type="match status" value="1"/>
</dbReference>
<comment type="caution">
    <text evidence="7">The sequence shown here is derived from an EMBL/GenBank/DDBJ whole genome shotgun (WGS) entry which is preliminary data.</text>
</comment>
<dbReference type="Pfam" id="PF25092">
    <property type="entry name" value="SH3_KIN17_C"/>
    <property type="match status" value="1"/>
</dbReference>
<dbReference type="InterPro" id="IPR041995">
    <property type="entry name" value="KOW_KIN17"/>
</dbReference>
<evidence type="ECO:0000256" key="2">
    <source>
        <dbReference type="ARBA" id="ARBA00022723"/>
    </source>
</evidence>
<dbReference type="CDD" id="cd13155">
    <property type="entry name" value="KOW_KIN17"/>
    <property type="match status" value="1"/>
</dbReference>
<gene>
    <name evidence="7" type="ORF">B4U80_01281</name>
</gene>
<comment type="similarity">
    <text evidence="1">Belongs to the KIN17 family.</text>
</comment>
<dbReference type="Pfam" id="PF25095">
    <property type="entry name" value="C2H2-zf_KIN17"/>
    <property type="match status" value="1"/>
</dbReference>
<reference evidence="7 8" key="1">
    <citation type="journal article" date="2018" name="Gigascience">
        <title>Genomes of trombidid mites reveal novel predicted allergens and laterally-transferred genes associated with secondary metabolism.</title>
        <authorList>
            <person name="Dong X."/>
            <person name="Chaisiri K."/>
            <person name="Xia D."/>
            <person name="Armstrong S.D."/>
            <person name="Fang Y."/>
            <person name="Donnelly M.J."/>
            <person name="Kadowaki T."/>
            <person name="McGarry J.W."/>
            <person name="Darby A.C."/>
            <person name="Makepeace B.L."/>
        </authorList>
    </citation>
    <scope>NUCLEOTIDE SEQUENCE [LARGE SCALE GENOMIC DNA]</scope>
    <source>
        <strain evidence="7">UoL-UT</strain>
    </source>
</reference>
<sequence length="396" mass="46018">MPKHEPFTPKAIGKRIKSKGLQKLKFFCQMCQKQCRDENGFKCHTSSESHQRQLLLFAENPGKYMDSFSSEFLRDFLHLFKSRFGTRRVLANQVYQEYIKDRNHLHMNATRWVTLTGFVKWMGRKGICNVDLTEKGWFITYIDRDPETLKRQENLKKKDRLDKDYEERMAQILEEQIERGKKLEKPEESTSTAPSEFKKDSEEEKIAFALKSVKKADEKVLSISMPGISDKAQEKWEKSSTVSKCSSVKRKQVETKKSALDEIIEEQEKLKAKKCRRDYWLLPGIVVKVISEKLGEKYNKKKGVVKEVIDKYAAIVEMFDTKDMIKLDQEYLETVIPQIGKLVKIVNGAYVDCTAILLSVNFDKFCCKIQVESGPLRGRVLDGIPYEDVSKLHVDE</sequence>
<evidence type="ECO:0000259" key="6">
    <source>
        <dbReference type="PROSITE" id="PS00028"/>
    </source>
</evidence>
<evidence type="ECO:0000313" key="7">
    <source>
        <dbReference type="EMBL" id="RWS27145.1"/>
    </source>
</evidence>
<dbReference type="InterPro" id="IPR036236">
    <property type="entry name" value="Znf_C2H2_sf"/>
</dbReference>
<keyword evidence="8" id="KW-1185">Reference proteome</keyword>
<evidence type="ECO:0000256" key="1">
    <source>
        <dbReference type="ARBA" id="ARBA00008517"/>
    </source>
</evidence>
<feature type="region of interest" description="Disordered" evidence="5">
    <location>
        <begin position="177"/>
        <end position="200"/>
    </location>
</feature>
<protein>
    <recommendedName>
        <fullName evidence="6">C2H2-type domain-containing protein</fullName>
    </recommendedName>
</protein>
<dbReference type="GO" id="GO:0003690">
    <property type="term" value="F:double-stranded DNA binding"/>
    <property type="evidence" value="ECO:0007669"/>
    <property type="project" value="TreeGrafter"/>
</dbReference>
<dbReference type="Gene3D" id="2.30.30.140">
    <property type="match status" value="1"/>
</dbReference>
<dbReference type="FunFam" id="2.30.30.30:FF:000021">
    <property type="entry name" value="DNA/RNA-binding protein KIN17, putative"/>
    <property type="match status" value="1"/>
</dbReference>
<dbReference type="InterPro" id="IPR014722">
    <property type="entry name" value="Rib_uL2_dom2"/>
</dbReference>
<dbReference type="OrthoDB" id="10266249at2759"/>
<dbReference type="PANTHER" id="PTHR12805">
    <property type="entry name" value="KIN17 KIN, ANTIGENIC DETERMINANT OF RECA PROTEIN HOMOLOG"/>
    <property type="match status" value="1"/>
</dbReference>
<dbReference type="Gene3D" id="1.10.10.2030">
    <property type="entry name" value="DNA/RNA-binding protein Kin17, conserved domain"/>
    <property type="match status" value="1"/>
</dbReference>
<dbReference type="GO" id="GO:0006260">
    <property type="term" value="P:DNA replication"/>
    <property type="evidence" value="ECO:0007669"/>
    <property type="project" value="TreeGrafter"/>
</dbReference>
<dbReference type="PROSITE" id="PS00028">
    <property type="entry name" value="ZINC_FINGER_C2H2_1"/>
    <property type="match status" value="1"/>
</dbReference>
<accession>A0A443SI34</accession>
<evidence type="ECO:0000256" key="5">
    <source>
        <dbReference type="SAM" id="MobiDB-lite"/>
    </source>
</evidence>
<dbReference type="PANTHER" id="PTHR12805:SF0">
    <property type="entry name" value="DNA_RNA-BINDING PROTEIN KIN17"/>
    <property type="match status" value="1"/>
</dbReference>